<dbReference type="PANTHER" id="PTHR36108">
    <property type="entry name" value="COLOSSIN-B-RELATED"/>
    <property type="match status" value="1"/>
</dbReference>
<dbReference type="InterPro" id="IPR013783">
    <property type="entry name" value="Ig-like_fold"/>
</dbReference>
<dbReference type="Gene3D" id="2.60.40.10">
    <property type="entry name" value="Immunoglobulins"/>
    <property type="match status" value="3"/>
</dbReference>
<keyword evidence="2" id="KW-0964">Secreted</keyword>
<evidence type="ECO:0000256" key="2">
    <source>
        <dbReference type="ARBA" id="ARBA00022525"/>
    </source>
</evidence>
<dbReference type="Proteomes" id="UP000002300">
    <property type="component" value="Chromosome"/>
</dbReference>
<evidence type="ECO:0000256" key="3">
    <source>
        <dbReference type="ARBA" id="ARBA00022729"/>
    </source>
</evidence>
<reference evidence="7 8" key="1">
    <citation type="journal article" date="2008" name="Chem. Biol. Interact.">
        <title>Extending the Bacillus cereus group genomics to putative food-borne pathogens of different toxicity.</title>
        <authorList>
            <person name="Lapidus A."/>
            <person name="Goltsman E."/>
            <person name="Auger S."/>
            <person name="Galleron N."/>
            <person name="Segurens B."/>
            <person name="Dossat C."/>
            <person name="Land M.L."/>
            <person name="Broussolle V."/>
            <person name="Brillard J."/>
            <person name="Guinebretiere M.H."/>
            <person name="Sanchis V."/>
            <person name="Nguen-The C."/>
            <person name="Lereclus D."/>
            <person name="Richardson P."/>
            <person name="Wincker P."/>
            <person name="Weissenbach J."/>
            <person name="Ehrlich S.D."/>
            <person name="Sorokin A."/>
        </authorList>
    </citation>
    <scope>NUCLEOTIDE SEQUENCE [LARGE SCALE GENOMIC DNA]</scope>
    <source>
        <strain evidence="8">DSM 22905 / CIP 110041 / 391-98 / NVH 391-98</strain>
    </source>
</reference>
<evidence type="ECO:0000256" key="1">
    <source>
        <dbReference type="ARBA" id="ARBA00007257"/>
    </source>
</evidence>
<dbReference type="PANTHER" id="PTHR36108:SF13">
    <property type="entry name" value="COLOSSIN-B-RELATED"/>
    <property type="match status" value="1"/>
</dbReference>
<evidence type="ECO:0000313" key="7">
    <source>
        <dbReference type="EMBL" id="ABS20769.1"/>
    </source>
</evidence>
<dbReference type="HOGENOM" id="CLU_005530_2_0_9"/>
<dbReference type="EMBL" id="CP000764">
    <property type="protein sequence ID" value="ABS20769.1"/>
    <property type="molecule type" value="Genomic_DNA"/>
</dbReference>
<keyword evidence="8" id="KW-1185">Reference proteome</keyword>
<proteinExistence type="inferred from homology"/>
<gene>
    <name evidence="7" type="ordered locus">Bcer98_0413</name>
</gene>
<feature type="domain" description="SpaA-like prealbumin fold" evidence="6">
    <location>
        <begin position="372"/>
        <end position="441"/>
    </location>
</feature>
<evidence type="ECO:0000259" key="6">
    <source>
        <dbReference type="Pfam" id="PF17802"/>
    </source>
</evidence>
<feature type="domain" description="SpaA-like prealbumin fold" evidence="6">
    <location>
        <begin position="262"/>
        <end position="347"/>
    </location>
</feature>
<protein>
    <submittedName>
        <fullName evidence="7">Cna B domain protein</fullName>
    </submittedName>
</protein>
<dbReference type="STRING" id="315749.Bcer98_0413"/>
<evidence type="ECO:0000259" key="5">
    <source>
        <dbReference type="Pfam" id="PF08341"/>
    </source>
</evidence>
<dbReference type="Pfam" id="PF08341">
    <property type="entry name" value="TED"/>
    <property type="match status" value="1"/>
</dbReference>
<dbReference type="eggNOG" id="COG4932">
    <property type="taxonomic scope" value="Bacteria"/>
</dbReference>
<dbReference type="RefSeq" id="WP_011983527.1">
    <property type="nucleotide sequence ID" value="NC_009674.1"/>
</dbReference>
<comment type="similarity">
    <text evidence="1">Belongs to the serine-aspartate repeat-containing protein (SDr) family.</text>
</comment>
<name>A7GKW1_BACCN</name>
<evidence type="ECO:0000313" key="8">
    <source>
        <dbReference type="Proteomes" id="UP000002300"/>
    </source>
</evidence>
<dbReference type="InterPro" id="IPR041033">
    <property type="entry name" value="SpaA_PFL_dom_1"/>
</dbReference>
<keyword evidence="3" id="KW-0732">Signal</keyword>
<organism evidence="7 8">
    <name type="scientific">Bacillus cytotoxicus (strain DSM 22905 / CIP 110041 / 391-98 / NVH 391-98)</name>
    <dbReference type="NCBI Taxonomy" id="315749"/>
    <lineage>
        <taxon>Bacteria</taxon>
        <taxon>Bacillati</taxon>
        <taxon>Bacillota</taxon>
        <taxon>Bacilli</taxon>
        <taxon>Bacillales</taxon>
        <taxon>Bacillaceae</taxon>
        <taxon>Bacillus</taxon>
        <taxon>Bacillus cereus group</taxon>
    </lineage>
</organism>
<accession>A7GKW1</accession>
<feature type="domain" description="Thioester" evidence="5">
    <location>
        <begin position="72"/>
        <end position="145"/>
    </location>
</feature>
<evidence type="ECO:0000256" key="4">
    <source>
        <dbReference type="SAM" id="MobiDB-lite"/>
    </source>
</evidence>
<dbReference type="InterPro" id="IPR013552">
    <property type="entry name" value="Thioester_dom"/>
</dbReference>
<feature type="region of interest" description="Disordered" evidence="4">
    <location>
        <begin position="451"/>
        <end position="473"/>
    </location>
</feature>
<dbReference type="GeneID" id="33895762"/>
<dbReference type="OrthoDB" id="2056845at2"/>
<sequence>MKTKSRVPQKVLSFVMVLVILCGTLFSNALPVQASSMALDEQTGYSYTSVSPNTGYTITHNVYVLKMDGKKVFCIESGVPANSGEGFVPEAYVSAKKDLLSKIAYYGYTATGKTHYDYAVTQVMIWEQLGDQYQSSTIPNYHQRKAEIMALVNKHDTLPSFNGQSVAVTVGDSITLTDSNGVLRDMTMESNNTNASATHNGNSLKITSSANSNDGAITFRKVPQNEVGTSIVYKKSREQSMVEFHLESSKQATVNVDVIKLGNIQAIKIDEETGKPLPSAKLKFEYNGTSKEIVTDSNGLATINDIPEGTTITVTEVTAPNCYFNKGEIKKVVIKPNTTVYVTLNNKEQLGQVLLTKTGKEFGSTMLNKYYSLQGAVYDIYKEDGTKVTSMTTDVYGKATSSPLKLGKYYALEFKAPSGYLLNKNKIPFELKYAVQTVEITSATIAQEEQEQKGNSTLIKEDSKAGSKPQGGAKLDGAVYELRRVSDDKVMKEVTIKDGKATVQGLYLDDYYWIETKVTQFSQFELVLEKDENWKILK</sequence>
<dbReference type="AlphaFoldDB" id="A7GKW1"/>
<dbReference type="KEGG" id="bcy:Bcer98_0413"/>
<dbReference type="Pfam" id="PF17802">
    <property type="entry name" value="SpaA"/>
    <property type="match status" value="2"/>
</dbReference>